<evidence type="ECO:0000256" key="5">
    <source>
        <dbReference type="ARBA" id="ARBA00023034"/>
    </source>
</evidence>
<reference evidence="7" key="1">
    <citation type="submission" date="2020-08" db="EMBL/GenBank/DDBJ databases">
        <title>Plant Genome Project.</title>
        <authorList>
            <person name="Zhang R.-G."/>
        </authorList>
    </citation>
    <scope>NUCLEOTIDE SEQUENCE</scope>
    <source>
        <strain evidence="7">WSP0</strain>
        <tissue evidence="7">Leaf</tissue>
    </source>
</reference>
<gene>
    <name evidence="7" type="ORF">RHGRI_029283</name>
</gene>
<dbReference type="GO" id="GO:0008378">
    <property type="term" value="F:galactosyltransferase activity"/>
    <property type="evidence" value="ECO:0007669"/>
    <property type="project" value="TreeGrafter"/>
</dbReference>
<protein>
    <recommendedName>
        <fullName evidence="6">Exostosin GT47 domain-containing protein</fullName>
    </recommendedName>
</protein>
<keyword evidence="4" id="KW-0735">Signal-anchor</keyword>
<dbReference type="InterPro" id="IPR040911">
    <property type="entry name" value="Exostosin_GT47"/>
</dbReference>
<keyword evidence="8" id="KW-1185">Reference proteome</keyword>
<comment type="caution">
    <text evidence="7">The sequence shown here is derived from an EMBL/GenBank/DDBJ whole genome shotgun (WGS) entry which is preliminary data.</text>
</comment>
<evidence type="ECO:0000256" key="2">
    <source>
        <dbReference type="ARBA" id="ARBA00010271"/>
    </source>
</evidence>
<dbReference type="InterPro" id="IPR004263">
    <property type="entry name" value="Exostosin"/>
</dbReference>
<name>A0AAV6IJ63_9ERIC</name>
<comment type="similarity">
    <text evidence="2">Belongs to the glycosyltransferase 47 family.</text>
</comment>
<feature type="domain" description="Exostosin GT47" evidence="6">
    <location>
        <begin position="132"/>
        <end position="472"/>
    </location>
</feature>
<evidence type="ECO:0000259" key="6">
    <source>
        <dbReference type="Pfam" id="PF03016"/>
    </source>
</evidence>
<dbReference type="GO" id="GO:0000139">
    <property type="term" value="C:Golgi membrane"/>
    <property type="evidence" value="ECO:0007669"/>
    <property type="project" value="UniProtKB-SubCell"/>
</dbReference>
<sequence length="538" mass="62514">MFLPTFGDPPTEFQALKKQPKSPHLEYTVRSFLSHLTPIRRSLAFVVILFQVLLGLYLTRTYHLSRFESPKPSPSSQAGESRIVLDVSSETRGSLPNEGVLNITSNTYGSLANKDVLNITSKTYGSLPNKGCESGQIYVYDLPRMFNYDLMNDCNELDPWHNKCNTSLNDGFGPEAKELAKIVPESILPAWYQTDLFWGEVVYHNRMLNYKCRTLEPESATAFYIPFYAGLAVTKYLWGNYTGRERDRHCEMLIKWVQEQKWWNRSKGSNHFIMLGRMTWDFRRLREADGDWGSSFLHMPEIKNVIRLSVERNMWENLEIGVPYPTAFHPRSESDITEWQKFVRSRRRNHLFTFVGGARKSIKNDFRGILRKQCLNKPNSCRHVDCGQKKNCVDGTTVIMAAFLDSNFCLQPRGDGFTRRSVFDCMLAGSIPVFFWRRTAYLQYELFLPSETESYSVFIHRDDVRNGTDIRKVLRGYGREEVKRMREKVIEYIPRFLYAKSSTGSENTRDAFDIAIDGVLRKYKDQMESSRIGNRNEI</sequence>
<evidence type="ECO:0000313" key="7">
    <source>
        <dbReference type="EMBL" id="KAG5528547.1"/>
    </source>
</evidence>
<proteinExistence type="inferred from homology"/>
<dbReference type="AlphaFoldDB" id="A0AAV6IJ63"/>
<dbReference type="Pfam" id="PF03016">
    <property type="entry name" value="Exostosin_GT47"/>
    <property type="match status" value="1"/>
</dbReference>
<dbReference type="GO" id="GO:0009969">
    <property type="term" value="P:xyloglucan biosynthetic process"/>
    <property type="evidence" value="ECO:0007669"/>
    <property type="project" value="TreeGrafter"/>
</dbReference>
<keyword evidence="5" id="KW-0333">Golgi apparatus</keyword>
<organism evidence="7 8">
    <name type="scientific">Rhododendron griersonianum</name>
    <dbReference type="NCBI Taxonomy" id="479676"/>
    <lineage>
        <taxon>Eukaryota</taxon>
        <taxon>Viridiplantae</taxon>
        <taxon>Streptophyta</taxon>
        <taxon>Embryophyta</taxon>
        <taxon>Tracheophyta</taxon>
        <taxon>Spermatophyta</taxon>
        <taxon>Magnoliopsida</taxon>
        <taxon>eudicotyledons</taxon>
        <taxon>Gunneridae</taxon>
        <taxon>Pentapetalae</taxon>
        <taxon>asterids</taxon>
        <taxon>Ericales</taxon>
        <taxon>Ericaceae</taxon>
        <taxon>Ericoideae</taxon>
        <taxon>Rhodoreae</taxon>
        <taxon>Rhododendron</taxon>
    </lineage>
</organism>
<evidence type="ECO:0000256" key="3">
    <source>
        <dbReference type="ARBA" id="ARBA00022676"/>
    </source>
</evidence>
<dbReference type="PANTHER" id="PTHR11062">
    <property type="entry name" value="EXOSTOSIN HEPARAN SULFATE GLYCOSYLTRANSFERASE -RELATED"/>
    <property type="match status" value="1"/>
</dbReference>
<keyword evidence="3" id="KW-0808">Transferase</keyword>
<evidence type="ECO:0000256" key="4">
    <source>
        <dbReference type="ARBA" id="ARBA00022968"/>
    </source>
</evidence>
<dbReference type="EMBL" id="JACTNZ010000010">
    <property type="protein sequence ID" value="KAG5528547.1"/>
    <property type="molecule type" value="Genomic_DNA"/>
</dbReference>
<dbReference type="PANTHER" id="PTHR11062:SF219">
    <property type="entry name" value="XYLOGLUCAN GALACTOSYLTRANSFERASE XLT2-LIKE"/>
    <property type="match status" value="1"/>
</dbReference>
<accession>A0AAV6IJ63</accession>
<keyword evidence="3" id="KW-0328">Glycosyltransferase</keyword>
<comment type="subcellular location">
    <subcellularLocation>
        <location evidence="1">Golgi apparatus membrane</location>
        <topology evidence="1">Single-pass type II membrane protein</topology>
    </subcellularLocation>
</comment>
<evidence type="ECO:0000256" key="1">
    <source>
        <dbReference type="ARBA" id="ARBA00004323"/>
    </source>
</evidence>
<dbReference type="Proteomes" id="UP000823749">
    <property type="component" value="Chromosome 10"/>
</dbReference>
<keyword evidence="4" id="KW-0812">Transmembrane</keyword>
<evidence type="ECO:0000313" key="8">
    <source>
        <dbReference type="Proteomes" id="UP000823749"/>
    </source>
</evidence>